<reference evidence="5 6" key="1">
    <citation type="submission" date="2016-10" db="EMBL/GenBank/DDBJ databases">
        <authorList>
            <person name="de Groot N.N."/>
        </authorList>
    </citation>
    <scope>NUCLEOTIDE SEQUENCE [LARGE SCALE GENOMIC DNA]</scope>
    <source>
        <strain evidence="5">1</strain>
    </source>
</reference>
<name>A0A1G5SIX3_9PROT</name>
<dbReference type="PROSITE" id="PS00892">
    <property type="entry name" value="HIT_1"/>
    <property type="match status" value="1"/>
</dbReference>
<accession>A0A1G5SIX3</accession>
<dbReference type="AlphaFoldDB" id="A0A1G5SIX3"/>
<dbReference type="InterPro" id="IPR019808">
    <property type="entry name" value="Histidine_triad_CS"/>
</dbReference>
<evidence type="ECO:0000256" key="3">
    <source>
        <dbReference type="PROSITE-ProRule" id="PRU00464"/>
    </source>
</evidence>
<dbReference type="OrthoDB" id="9784774at2"/>
<evidence type="ECO:0000256" key="2">
    <source>
        <dbReference type="PIRSR" id="PIRSR601310-3"/>
    </source>
</evidence>
<protein>
    <submittedName>
        <fullName evidence="5">Protein HitA</fullName>
    </submittedName>
</protein>
<dbReference type="STRING" id="51642.NSMM_900015"/>
<dbReference type="PROSITE" id="PS51084">
    <property type="entry name" value="HIT_2"/>
    <property type="match status" value="1"/>
</dbReference>
<evidence type="ECO:0000256" key="1">
    <source>
        <dbReference type="PIRSR" id="PIRSR601310-1"/>
    </source>
</evidence>
<proteinExistence type="predicted"/>
<dbReference type="InterPro" id="IPR036265">
    <property type="entry name" value="HIT-like_sf"/>
</dbReference>
<gene>
    <name evidence="5" type="primary">hitA</name>
    <name evidence="5" type="ORF">NSMM_900015</name>
</gene>
<dbReference type="Pfam" id="PF01230">
    <property type="entry name" value="HIT"/>
    <property type="match status" value="1"/>
</dbReference>
<dbReference type="Proteomes" id="UP000198729">
    <property type="component" value="Unassembled WGS sequence"/>
</dbReference>
<feature type="active site" description="Tele-AMP-histidine intermediate" evidence="1">
    <location>
        <position position="100"/>
    </location>
</feature>
<dbReference type="SUPFAM" id="SSF54197">
    <property type="entry name" value="HIT-like"/>
    <property type="match status" value="1"/>
</dbReference>
<keyword evidence="6" id="KW-1185">Reference proteome</keyword>
<dbReference type="Gene3D" id="3.30.428.10">
    <property type="entry name" value="HIT-like"/>
    <property type="match status" value="1"/>
</dbReference>
<evidence type="ECO:0000313" key="5">
    <source>
        <dbReference type="EMBL" id="SCZ87156.1"/>
    </source>
</evidence>
<dbReference type="PANTHER" id="PTHR23089">
    <property type="entry name" value="HISTIDINE TRIAD HIT PROTEIN"/>
    <property type="match status" value="1"/>
</dbReference>
<feature type="short sequence motif" description="Histidine triad motif" evidence="2 3">
    <location>
        <begin position="98"/>
        <end position="102"/>
    </location>
</feature>
<sequence length="117" mass="12945">MDEDCIFCRIIRKEIPAGIIHEDEDTLAFLDIHPVAPIHFLLIPKLHIGALSEIDSNHQQLMGKMMCLIPGLAAAQGCNDGFRTIINTGRVGGQEVAHLHIHIISGNDRLPAMIKYD</sequence>
<dbReference type="CDD" id="cd01276">
    <property type="entry name" value="PKCI_related"/>
    <property type="match status" value="1"/>
</dbReference>
<dbReference type="EMBL" id="FMWO01000103">
    <property type="protein sequence ID" value="SCZ87156.1"/>
    <property type="molecule type" value="Genomic_DNA"/>
</dbReference>
<feature type="domain" description="HIT" evidence="4">
    <location>
        <begin position="6"/>
        <end position="117"/>
    </location>
</feature>
<evidence type="ECO:0000259" key="4">
    <source>
        <dbReference type="PROSITE" id="PS51084"/>
    </source>
</evidence>
<dbReference type="InterPro" id="IPR011146">
    <property type="entry name" value="HIT-like"/>
</dbReference>
<dbReference type="InterPro" id="IPR001310">
    <property type="entry name" value="Histidine_triad_HIT"/>
</dbReference>
<evidence type="ECO:0000313" key="6">
    <source>
        <dbReference type="Proteomes" id="UP000198729"/>
    </source>
</evidence>
<dbReference type="PRINTS" id="PR00332">
    <property type="entry name" value="HISTRIAD"/>
</dbReference>
<dbReference type="RefSeq" id="WP_090288634.1">
    <property type="nucleotide sequence ID" value="NZ_FMWO01000103.1"/>
</dbReference>
<organism evidence="5 6">
    <name type="scientific">Nitrosomonas mobilis</name>
    <dbReference type="NCBI Taxonomy" id="51642"/>
    <lineage>
        <taxon>Bacteria</taxon>
        <taxon>Pseudomonadati</taxon>
        <taxon>Pseudomonadota</taxon>
        <taxon>Betaproteobacteria</taxon>
        <taxon>Nitrosomonadales</taxon>
        <taxon>Nitrosomonadaceae</taxon>
        <taxon>Nitrosomonas</taxon>
    </lineage>
</organism>
<dbReference type="GO" id="GO:0003824">
    <property type="term" value="F:catalytic activity"/>
    <property type="evidence" value="ECO:0007669"/>
    <property type="project" value="InterPro"/>
</dbReference>